<reference evidence="1 2" key="1">
    <citation type="submission" date="2019-04" db="EMBL/GenBank/DDBJ databases">
        <title>Cohnella sp. nov., isolated from soil.</title>
        <authorList>
            <person name="Kim W."/>
        </authorList>
    </citation>
    <scope>NUCLEOTIDE SEQUENCE [LARGE SCALE GENOMIC DNA]</scope>
    <source>
        <strain evidence="1 2">CAU 1483</strain>
    </source>
</reference>
<dbReference type="Proteomes" id="UP000309673">
    <property type="component" value="Unassembled WGS sequence"/>
</dbReference>
<evidence type="ECO:0000313" key="1">
    <source>
        <dbReference type="EMBL" id="TJY42667.1"/>
    </source>
</evidence>
<dbReference type="InterPro" id="IPR036249">
    <property type="entry name" value="Thioredoxin-like_sf"/>
</dbReference>
<dbReference type="AlphaFoldDB" id="A0A4U0FD45"/>
<accession>A0A4U0FD45</accession>
<sequence>MAIAQNAIGQNWFDLLNIPLKGANDKFILMVGSTSCVACYEGMDTLLSIKQNIQNTRLLSLVVDENNGFNKMRALYGKEIDIFETTKSKMMELGITGVPMFLTLNSQGIVTNMDINFRRLIAN</sequence>
<evidence type="ECO:0008006" key="3">
    <source>
        <dbReference type="Google" id="ProtNLM"/>
    </source>
</evidence>
<dbReference type="EMBL" id="SUPK01000003">
    <property type="protein sequence ID" value="TJY42667.1"/>
    <property type="molecule type" value="Genomic_DNA"/>
</dbReference>
<gene>
    <name evidence="1" type="ORF">E5161_07390</name>
</gene>
<organism evidence="1 2">
    <name type="scientific">Cohnella pontilimi</name>
    <dbReference type="NCBI Taxonomy" id="2564100"/>
    <lineage>
        <taxon>Bacteria</taxon>
        <taxon>Bacillati</taxon>
        <taxon>Bacillota</taxon>
        <taxon>Bacilli</taxon>
        <taxon>Bacillales</taxon>
        <taxon>Paenibacillaceae</taxon>
        <taxon>Cohnella</taxon>
    </lineage>
</organism>
<proteinExistence type="predicted"/>
<name>A0A4U0FD45_9BACL</name>
<dbReference type="SUPFAM" id="SSF52833">
    <property type="entry name" value="Thioredoxin-like"/>
    <property type="match status" value="1"/>
</dbReference>
<protein>
    <recommendedName>
        <fullName evidence="3">Thioredoxin-like fold domain-containing protein</fullName>
    </recommendedName>
</protein>
<evidence type="ECO:0000313" key="2">
    <source>
        <dbReference type="Proteomes" id="UP000309673"/>
    </source>
</evidence>
<keyword evidence="2" id="KW-1185">Reference proteome</keyword>
<dbReference type="RefSeq" id="WP_136777086.1">
    <property type="nucleotide sequence ID" value="NZ_SUPK01000003.1"/>
</dbReference>
<comment type="caution">
    <text evidence="1">The sequence shown here is derived from an EMBL/GenBank/DDBJ whole genome shotgun (WGS) entry which is preliminary data.</text>
</comment>